<evidence type="ECO:0000313" key="2">
    <source>
        <dbReference type="Proteomes" id="UP000199107"/>
    </source>
</evidence>
<accession>A0A1G9QNG4</accession>
<keyword evidence="2" id="KW-1185">Reference proteome</keyword>
<dbReference type="EMBL" id="FNGH01000009">
    <property type="protein sequence ID" value="SDM12572.1"/>
    <property type="molecule type" value="Genomic_DNA"/>
</dbReference>
<reference evidence="2" key="1">
    <citation type="submission" date="2016-10" db="EMBL/GenBank/DDBJ databases">
        <authorList>
            <person name="Varghese N."/>
            <person name="Submissions S."/>
        </authorList>
    </citation>
    <scope>NUCLEOTIDE SEQUENCE [LARGE SCALE GENOMIC DNA]</scope>
    <source>
        <strain evidence="2">AAP</strain>
    </source>
</reference>
<gene>
    <name evidence="1" type="ORF">SAMN05192555_109199</name>
</gene>
<dbReference type="Proteomes" id="UP000199107">
    <property type="component" value="Unassembled WGS sequence"/>
</dbReference>
<organism evidence="1 2">
    <name type="scientific">Franzmannia pantelleriensis</name>
    <dbReference type="NCBI Taxonomy" id="48727"/>
    <lineage>
        <taxon>Bacteria</taxon>
        <taxon>Pseudomonadati</taxon>
        <taxon>Pseudomonadota</taxon>
        <taxon>Gammaproteobacteria</taxon>
        <taxon>Oceanospirillales</taxon>
        <taxon>Halomonadaceae</taxon>
        <taxon>Franzmannia</taxon>
    </lineage>
</organism>
<name>A0A1G9QNG4_9GAMM</name>
<protein>
    <submittedName>
        <fullName evidence="1">Uncharacterized protein</fullName>
    </submittedName>
</protein>
<evidence type="ECO:0000313" key="1">
    <source>
        <dbReference type="EMBL" id="SDM12572.1"/>
    </source>
</evidence>
<sequence>MNMPESPFYAKAMRGASRLVGHWLLLGQADPDRLAMILADTARVAKLGEPEETPDGATLGAWSGDTTPPLWAARAATFLLLQMPAKPAPRDELEACAWAYCWLRLRHFDTLADAQAALPPHLAEPLAEALPAAWHDHQQLRLI</sequence>
<dbReference type="AlphaFoldDB" id="A0A1G9QNG4"/>
<dbReference type="STRING" id="48727.SAMN05192555_109199"/>
<proteinExistence type="predicted"/>